<dbReference type="EC" id="6.1.1.14" evidence="8"/>
<dbReference type="InterPro" id="IPR002314">
    <property type="entry name" value="aa-tRNA-synt_IIb"/>
</dbReference>
<evidence type="ECO:0000313" key="10">
    <source>
        <dbReference type="EMBL" id="MBL0888397.1"/>
    </source>
</evidence>
<keyword evidence="7 8" id="KW-0030">Aminoacyl-tRNA synthetase</keyword>
<sequence length="511" mass="58309">MRTNVKLARLWITLRVDGARRVGLSPTFLSALRRSISTWRDTPVSDKPSRSAQTAKLDAVVSLAKKRGFVFQSAEIYGGTRSAWDYGPLGVELKENIKRQWWRSMVTGRSDVVGLDSAVILPRPVWVASGHVGAFNDPLTECLNCHKRFREDHMVEEFEEKKGRAPEGGLAEIACPSCGTRGRWTEPRDFNMMLKTYLGPVEDESGLHYLRPETAQGIFVNFANVAQSARMKPPFGIGQIGKSFRNEITPGNFIFRTREFEQMEMEFFVTPGEDETWHQYWIDYRTDWYTDLGISRENLRHYEHPKDKLSHYSTRTVDIEYRFGFTGGEWGELEGIANRTDFDLKTHAEHSGKDLQYRDPATNEKYYPYVIEPAAGLTRSLMAFLIEAYDEDEAPNTKGGVDKRTVLRLDPRLAPVKVAVLPLSKSAELLPTAEKIADELRKYWNIDYDVTQAIGKRYRRQDEIGTPLAVTVDFDTLEDQAVTVRHRDSMQQERIGIDQLVTYLAGHLPGV</sequence>
<feature type="binding site" evidence="8">
    <location>
        <begin position="255"/>
        <end position="260"/>
    </location>
    <ligand>
        <name>ATP</name>
        <dbReference type="ChEBI" id="CHEBI:30616"/>
    </ligand>
</feature>
<dbReference type="PRINTS" id="PR01043">
    <property type="entry name" value="TRNASYNTHGLY"/>
</dbReference>
<evidence type="ECO:0000256" key="1">
    <source>
        <dbReference type="ARBA" id="ARBA00008226"/>
    </source>
</evidence>
<dbReference type="EMBL" id="JABBYC010000054">
    <property type="protein sequence ID" value="MBL0888397.1"/>
    <property type="molecule type" value="Genomic_DNA"/>
</dbReference>
<dbReference type="NCBIfam" id="NF003211">
    <property type="entry name" value="PRK04173.1"/>
    <property type="match status" value="1"/>
</dbReference>
<comment type="caution">
    <text evidence="10">The sequence shown here is derived from an EMBL/GenBank/DDBJ whole genome shotgun (WGS) entry which is preliminary data.</text>
</comment>
<evidence type="ECO:0000259" key="9">
    <source>
        <dbReference type="PROSITE" id="PS50862"/>
    </source>
</evidence>
<feature type="binding site" evidence="8">
    <location>
        <position position="150"/>
    </location>
    <ligand>
        <name>substrate</name>
    </ligand>
</feature>
<dbReference type="InterPro" id="IPR036621">
    <property type="entry name" value="Anticodon-bd_dom_sf"/>
</dbReference>
<evidence type="ECO:0000256" key="6">
    <source>
        <dbReference type="ARBA" id="ARBA00022917"/>
    </source>
</evidence>
<dbReference type="NCBIfam" id="TIGR00389">
    <property type="entry name" value="glyS_dimeric"/>
    <property type="match status" value="1"/>
</dbReference>
<evidence type="ECO:0000256" key="2">
    <source>
        <dbReference type="ARBA" id="ARBA00022490"/>
    </source>
</evidence>
<evidence type="ECO:0000256" key="8">
    <source>
        <dbReference type="HAMAP-Rule" id="MF_00253"/>
    </source>
</evidence>
<feature type="binding site" evidence="8">
    <location>
        <begin position="332"/>
        <end position="333"/>
    </location>
    <ligand>
        <name>ATP</name>
        <dbReference type="ChEBI" id="CHEBI:30616"/>
    </ligand>
</feature>
<comment type="subunit">
    <text evidence="8">Homodimer.</text>
</comment>
<dbReference type="InterPro" id="IPR027031">
    <property type="entry name" value="Gly-tRNA_synthase/POLG2"/>
</dbReference>
<dbReference type="InterPro" id="IPR006195">
    <property type="entry name" value="aa-tRNA-synth_II"/>
</dbReference>
<dbReference type="InterPro" id="IPR002315">
    <property type="entry name" value="tRNA-synt_gly"/>
</dbReference>
<evidence type="ECO:0000256" key="4">
    <source>
        <dbReference type="ARBA" id="ARBA00022741"/>
    </source>
</evidence>
<comment type="subcellular location">
    <subcellularLocation>
        <location evidence="8">Cytoplasm</location>
    </subcellularLocation>
</comment>
<keyword evidence="11" id="KW-1185">Reference proteome</keyword>
<feature type="binding site" evidence="8">
    <location>
        <begin position="260"/>
        <end position="264"/>
    </location>
    <ligand>
        <name>substrate</name>
    </ligand>
</feature>
<dbReference type="GO" id="GO:0004820">
    <property type="term" value="F:glycine-tRNA ligase activity"/>
    <property type="evidence" value="ECO:0007669"/>
    <property type="project" value="UniProtKB-EC"/>
</dbReference>
<feature type="binding site" evidence="8">
    <location>
        <begin position="372"/>
        <end position="376"/>
    </location>
    <ligand>
        <name>substrate</name>
    </ligand>
</feature>
<dbReference type="PANTHER" id="PTHR10745">
    <property type="entry name" value="GLYCYL-TRNA SYNTHETASE/DNA POLYMERASE SUBUNIT GAMMA-2"/>
    <property type="match status" value="1"/>
</dbReference>
<evidence type="ECO:0000256" key="7">
    <source>
        <dbReference type="ARBA" id="ARBA00023146"/>
    </source>
</evidence>
<organism evidence="10 11">
    <name type="scientific">Myceligenerans indicum</name>
    <dbReference type="NCBI Taxonomy" id="2593663"/>
    <lineage>
        <taxon>Bacteria</taxon>
        <taxon>Bacillati</taxon>
        <taxon>Actinomycetota</taxon>
        <taxon>Actinomycetes</taxon>
        <taxon>Micrococcales</taxon>
        <taxon>Promicromonosporaceae</taxon>
        <taxon>Myceligenerans</taxon>
    </lineage>
</organism>
<keyword evidence="3 8" id="KW-0436">Ligase</keyword>
<dbReference type="Gene3D" id="3.30.930.10">
    <property type="entry name" value="Bira Bifunctional Protein, Domain 2"/>
    <property type="match status" value="1"/>
</dbReference>
<gene>
    <name evidence="8" type="primary">glyQS</name>
    <name evidence="10" type="ORF">HGK34_19260</name>
</gene>
<feature type="binding site" evidence="8">
    <location>
        <position position="213"/>
    </location>
    <ligand>
        <name>substrate</name>
    </ligand>
</feature>
<dbReference type="InterPro" id="IPR033731">
    <property type="entry name" value="GlyRS-like_core"/>
</dbReference>
<dbReference type="Pfam" id="PF00587">
    <property type="entry name" value="tRNA-synt_2b"/>
    <property type="match status" value="1"/>
</dbReference>
<dbReference type="Proteomes" id="UP000675409">
    <property type="component" value="Unassembled WGS sequence"/>
</dbReference>
<comment type="similarity">
    <text evidence="1 8">Belongs to the class-II aminoacyl-tRNA synthetase family.</text>
</comment>
<evidence type="ECO:0000256" key="3">
    <source>
        <dbReference type="ARBA" id="ARBA00022598"/>
    </source>
</evidence>
<reference evidence="10 11" key="1">
    <citation type="journal article" date="2021" name="Arch. Microbiol.">
        <title>Myceligenerans indicum sp. nov., an actinobacterium isolated from mangrove sediment of Sundarbans, India.</title>
        <authorList>
            <person name="Asha K."/>
            <person name="Bhadury P."/>
        </authorList>
    </citation>
    <scope>NUCLEOTIDE SEQUENCE [LARGE SCALE GENOMIC DNA]</scope>
    <source>
        <strain evidence="10 11">I2</strain>
    </source>
</reference>
<feature type="binding site" evidence="8">
    <location>
        <begin position="376"/>
        <end position="379"/>
    </location>
    <ligand>
        <name>ATP</name>
        <dbReference type="ChEBI" id="CHEBI:30616"/>
    </ligand>
</feature>
<keyword evidence="2 8" id="KW-0963">Cytoplasm</keyword>
<dbReference type="PANTHER" id="PTHR10745:SF8">
    <property type="entry name" value="DNA POLYMERASE SUBUNIT GAMMA-2, MITOCHONDRIAL"/>
    <property type="match status" value="1"/>
</dbReference>
<comment type="catalytic activity">
    <reaction evidence="8">
        <text>tRNA(Gly) + glycine + ATP = glycyl-tRNA(Gly) + AMP + diphosphate</text>
        <dbReference type="Rhea" id="RHEA:16013"/>
        <dbReference type="Rhea" id="RHEA-COMP:9664"/>
        <dbReference type="Rhea" id="RHEA-COMP:9683"/>
        <dbReference type="ChEBI" id="CHEBI:30616"/>
        <dbReference type="ChEBI" id="CHEBI:33019"/>
        <dbReference type="ChEBI" id="CHEBI:57305"/>
        <dbReference type="ChEBI" id="CHEBI:78442"/>
        <dbReference type="ChEBI" id="CHEBI:78522"/>
        <dbReference type="ChEBI" id="CHEBI:456215"/>
        <dbReference type="EC" id="6.1.1.14"/>
    </reaction>
</comment>
<feature type="domain" description="Aminoacyl-transfer RNA synthetases class-II family profile" evidence="9">
    <location>
        <begin position="58"/>
        <end position="415"/>
    </location>
</feature>
<keyword evidence="6 8" id="KW-0648">Protein biosynthesis</keyword>
<dbReference type="CDD" id="cd00774">
    <property type="entry name" value="GlyRS-like_core"/>
    <property type="match status" value="1"/>
</dbReference>
<accession>A0ABS1LQ12</accession>
<comment type="function">
    <text evidence="8">Catalyzes the attachment of glycine to tRNA(Gly).</text>
</comment>
<evidence type="ECO:0000256" key="5">
    <source>
        <dbReference type="ARBA" id="ARBA00022840"/>
    </source>
</evidence>
<protein>
    <recommendedName>
        <fullName evidence="8">Glycine--tRNA ligase</fullName>
        <ecNumber evidence="8">6.1.1.14</ecNumber>
    </recommendedName>
    <alternativeName>
        <fullName evidence="8">Glycyl-tRNA synthetase</fullName>
        <shortName evidence="8">GlyRS</shortName>
    </alternativeName>
</protein>
<dbReference type="SUPFAM" id="SSF55681">
    <property type="entry name" value="Class II aaRS and biotin synthetases"/>
    <property type="match status" value="1"/>
</dbReference>
<dbReference type="InterPro" id="IPR045864">
    <property type="entry name" value="aa-tRNA-synth_II/BPL/LPL"/>
</dbReference>
<dbReference type="InterPro" id="IPR004154">
    <property type="entry name" value="Anticodon-bd"/>
</dbReference>
<feature type="binding site" evidence="8">
    <location>
        <begin position="245"/>
        <end position="247"/>
    </location>
    <ligand>
        <name>ATP</name>
        <dbReference type="ChEBI" id="CHEBI:30616"/>
    </ligand>
</feature>
<keyword evidence="4 8" id="KW-0547">Nucleotide-binding</keyword>
<dbReference type="CDD" id="cd00858">
    <property type="entry name" value="GlyRS_anticodon"/>
    <property type="match status" value="1"/>
</dbReference>
<dbReference type="SUPFAM" id="SSF52954">
    <property type="entry name" value="Class II aaRS ABD-related"/>
    <property type="match status" value="1"/>
</dbReference>
<dbReference type="InterPro" id="IPR022961">
    <property type="entry name" value="Gly_tRNA_ligase_bac"/>
</dbReference>
<dbReference type="Pfam" id="PF03129">
    <property type="entry name" value="HGTP_anticodon"/>
    <property type="match status" value="1"/>
</dbReference>
<dbReference type="PROSITE" id="PS50862">
    <property type="entry name" value="AA_TRNA_LIGASE_II"/>
    <property type="match status" value="1"/>
</dbReference>
<dbReference type="Gene3D" id="3.40.50.800">
    <property type="entry name" value="Anticodon-binding domain"/>
    <property type="match status" value="1"/>
</dbReference>
<dbReference type="HAMAP" id="MF_00253_B">
    <property type="entry name" value="Gly_tRNA_synth_B"/>
    <property type="match status" value="1"/>
</dbReference>
<name>A0ABS1LQ12_9MICO</name>
<evidence type="ECO:0000313" key="11">
    <source>
        <dbReference type="Proteomes" id="UP000675409"/>
    </source>
</evidence>
<proteinExistence type="inferred from homology"/>
<keyword evidence="5 8" id="KW-0067">ATP-binding</keyword>